<dbReference type="SUPFAM" id="SSF50939">
    <property type="entry name" value="Sialidases"/>
    <property type="match status" value="1"/>
</dbReference>
<comment type="caution">
    <text evidence="1">The sequence shown here is derived from an EMBL/GenBank/DDBJ whole genome shotgun (WGS) entry which is preliminary data.</text>
</comment>
<name>A0A0S7Y348_UNCSA</name>
<evidence type="ECO:0008006" key="3">
    <source>
        <dbReference type="Google" id="ProtNLM"/>
    </source>
</evidence>
<evidence type="ECO:0000313" key="1">
    <source>
        <dbReference type="EMBL" id="KPJ69186.1"/>
    </source>
</evidence>
<sequence length="890" mass="97953">MLNNRAAIILIAILLFSGQILASELPKIELDPWGNFYCFWLAPNQTATGEGVEEIELRFSTSYNSEPQILYSFSQEVTSFDIEVENTFFYLAFAIQDSLYLTYSRDNGQTFSSPILFSDQGKNPCLAIQDDLLSIAWEEKDGIHYCRSEDGGMNFSETVTLMITGEVLSTPTLSIDRLKHAHLTFLSEDNNTNLKQIMYTRLASPEPRVLFESHDHIINLGIKILPDASPNTSGAQGLLVFWQKEYLERRETCFSISLDGGRTFSREKYLEFEKDLLALSFINDKFSAVTVDQLGTGPAIQEIGLPILSAPHLLFPAENAVINSSDLKLDYTFPSRDPFICKIDLSQDNSFPIGNSWSFEQLITAATQEVFQYELPEDLADGTYFLQAQTSDGLSFGPLSQTLAFRIDNLSPQILTLEAEKSEKLVIFKGELSEAPAWLTINGKAVSLEALSQNPTFESEFILSPGENCFTFVLTDEAGNLQIATQEVFYDPALPEITVLKPEETEWFKPDSTIFIEAHVSDVQGDIEDGSEVEILINHELLEETLIFDQQESRLFGFVSLPAELNNGKYPGTISISDRSGNKGSRDFTLNIDGLPPIINHPPGEPTFTNSQTTFVISALEEGAGIDPSGTLVRISGVSLEGTLSVEAQEIIFHADLPIPEGTHEVEVVARDQIGNLGEPALFCLIVDTHAPKLTLLGSYEATTNQSKITVQGKIEEDYPSSINIYNNQQVVKNFSLSGNSFSEEIGLLPGMNEIRIEVLDKAGNKSCENLSILANISATAASGLIVNCAHGPNPFSPREKLPGAFSTHGRGMIFSYALSQPADIKILIYDLTGTLIWTKEIENAASGITAWSGVDNFGHTAGNGIYPYIFSASSGGKNEIRRGKILIIN</sequence>
<reference evidence="1 2" key="1">
    <citation type="journal article" date="2015" name="Microbiome">
        <title>Genomic resolution of linkages in carbon, nitrogen, and sulfur cycling among widespread estuary sediment bacteria.</title>
        <authorList>
            <person name="Baker B.J."/>
            <person name="Lazar C.S."/>
            <person name="Teske A.P."/>
            <person name="Dick G.J."/>
        </authorList>
    </citation>
    <scope>NUCLEOTIDE SEQUENCE [LARGE SCALE GENOMIC DNA]</scope>
    <source>
        <strain evidence="1">DG_54_3</strain>
    </source>
</reference>
<accession>A0A0S7Y348</accession>
<evidence type="ECO:0000313" key="2">
    <source>
        <dbReference type="Proteomes" id="UP000051861"/>
    </source>
</evidence>
<protein>
    <recommendedName>
        <fullName evidence="3">Bacterial Ig-like domain-containing protein</fullName>
    </recommendedName>
</protein>
<organism evidence="1 2">
    <name type="scientific">candidate division WOR-1 bacterium DG_54_3</name>
    <dbReference type="NCBI Taxonomy" id="1703775"/>
    <lineage>
        <taxon>Bacteria</taxon>
        <taxon>Bacillati</taxon>
        <taxon>Saganbacteria</taxon>
    </lineage>
</organism>
<proteinExistence type="predicted"/>
<dbReference type="Proteomes" id="UP000051861">
    <property type="component" value="Unassembled WGS sequence"/>
</dbReference>
<dbReference type="EMBL" id="LIZX01000030">
    <property type="protein sequence ID" value="KPJ69186.1"/>
    <property type="molecule type" value="Genomic_DNA"/>
</dbReference>
<dbReference type="Gene3D" id="2.60.40.4070">
    <property type="match status" value="1"/>
</dbReference>
<dbReference type="AlphaFoldDB" id="A0A0S7Y348"/>
<dbReference type="InterPro" id="IPR036278">
    <property type="entry name" value="Sialidase_sf"/>
</dbReference>
<dbReference type="Gene3D" id="2.60.40.10">
    <property type="entry name" value="Immunoglobulins"/>
    <property type="match status" value="2"/>
</dbReference>
<dbReference type="InterPro" id="IPR013783">
    <property type="entry name" value="Ig-like_fold"/>
</dbReference>
<gene>
    <name evidence="1" type="ORF">AMJ44_04490</name>
</gene>